<sequence>MSLDGVAVKTILAGYMVSEAKRLFGIGKQEIPGLALSGFTNITQYGHNLITPSSPEPSLTSGDKKLRKNNRNWNLLERLDSAEPWGIPIIDPCTAIPKKLIAFSEAASKRSKAETGTWIHFYEDDYKFERLWKHPERYINRLREFGGIISPDFSTYANMPAAEKLHSVYRNQLLGSWAQHEGIPVIANVRMCGPYSDEYALAGIPCGSTLAIGLHGCVKNPANRAIVKEEIRHICETKQPTAIVAYGSESGRVLDPARERDIAVYLFEPDFRTRSVCRQSIFSESNNNNPRGPGCSPGTPPNPADRVMCTSVSATATS</sequence>
<accession>A0AAW9HA70</accession>
<dbReference type="Pfam" id="PF14386">
    <property type="entry name" value="DUF4417"/>
    <property type="match status" value="1"/>
</dbReference>
<organism evidence="2 5">
    <name type="scientific">Actinotignum timonense</name>
    <dbReference type="NCBI Taxonomy" id="1870995"/>
    <lineage>
        <taxon>Bacteria</taxon>
        <taxon>Bacillati</taxon>
        <taxon>Actinomycetota</taxon>
        <taxon>Actinomycetes</taxon>
        <taxon>Actinomycetales</taxon>
        <taxon>Actinomycetaceae</taxon>
        <taxon>Actinotignum</taxon>
    </lineage>
</organism>
<dbReference type="EMBL" id="JAWNFV010000002">
    <property type="protein sequence ID" value="MDY5140012.1"/>
    <property type="molecule type" value="Genomic_DNA"/>
</dbReference>
<dbReference type="AlphaFoldDB" id="A0AAW9HA70"/>
<protein>
    <submittedName>
        <fullName evidence="2">DUF4417 domain-containing protein</fullName>
    </submittedName>
</protein>
<proteinExistence type="predicted"/>
<dbReference type="RefSeq" id="WP_016442794.1">
    <property type="nucleotide sequence ID" value="NZ_JASOHK010000029.1"/>
</dbReference>
<dbReference type="EMBL" id="JAWNFY010000020">
    <property type="protein sequence ID" value="MDY5146834.1"/>
    <property type="molecule type" value="Genomic_DNA"/>
</dbReference>
<reference evidence="2 4" key="1">
    <citation type="submission" date="2023-10" db="EMBL/GenBank/DDBJ databases">
        <title>Whole Genome based description of the genera Actinobaculum and Actinotignum reveals a complex phylogenetic relationship within the species included in the genus Actinotignum.</title>
        <authorList>
            <person name="Jensen C.S."/>
            <person name="Dargis R."/>
            <person name="Kemp M."/>
            <person name="Christensen J.J."/>
        </authorList>
    </citation>
    <scope>NUCLEOTIDE SEQUENCE</scope>
    <source>
        <strain evidence="3 4">SLA_B089</strain>
        <strain evidence="2">SLA_B245</strain>
    </source>
</reference>
<keyword evidence="4" id="KW-1185">Reference proteome</keyword>
<feature type="region of interest" description="Disordered" evidence="1">
    <location>
        <begin position="282"/>
        <end position="305"/>
    </location>
</feature>
<evidence type="ECO:0000313" key="4">
    <source>
        <dbReference type="Proteomes" id="UP001284901"/>
    </source>
</evidence>
<name>A0AAW9HA70_9ACTO</name>
<evidence type="ECO:0000313" key="2">
    <source>
        <dbReference type="EMBL" id="MDY5140012.1"/>
    </source>
</evidence>
<comment type="caution">
    <text evidence="2">The sequence shown here is derived from an EMBL/GenBank/DDBJ whole genome shotgun (WGS) entry which is preliminary data.</text>
</comment>
<evidence type="ECO:0000313" key="3">
    <source>
        <dbReference type="EMBL" id="MDY5146834.1"/>
    </source>
</evidence>
<gene>
    <name evidence="2" type="ORF">R6G74_01600</name>
    <name evidence="3" type="ORF">R6P33_07385</name>
</gene>
<dbReference type="InterPro" id="IPR025530">
    <property type="entry name" value="DUF4417"/>
</dbReference>
<evidence type="ECO:0000313" key="5">
    <source>
        <dbReference type="Proteomes" id="UP001288320"/>
    </source>
</evidence>
<dbReference type="Proteomes" id="UP001284901">
    <property type="component" value="Unassembled WGS sequence"/>
</dbReference>
<evidence type="ECO:0000256" key="1">
    <source>
        <dbReference type="SAM" id="MobiDB-lite"/>
    </source>
</evidence>
<dbReference type="Proteomes" id="UP001288320">
    <property type="component" value="Unassembled WGS sequence"/>
</dbReference>